<keyword evidence="2" id="KW-1185">Reference proteome</keyword>
<evidence type="ECO:0000313" key="1">
    <source>
        <dbReference type="EMBL" id="WOJ89672.1"/>
    </source>
</evidence>
<dbReference type="RefSeq" id="WP_407339116.1">
    <property type="nucleotide sequence ID" value="NZ_CP136862.1"/>
</dbReference>
<dbReference type="EMBL" id="CP136862">
    <property type="protein sequence ID" value="WOJ89672.1"/>
    <property type="molecule type" value="Genomic_DNA"/>
</dbReference>
<name>A0ABZ0HSB4_9HYPH</name>
<proteinExistence type="predicted"/>
<organism evidence="1 2">
    <name type="scientific">Methylocapsa polymorpha</name>
    <dbReference type="NCBI Taxonomy" id="3080828"/>
    <lineage>
        <taxon>Bacteria</taxon>
        <taxon>Pseudomonadati</taxon>
        <taxon>Pseudomonadota</taxon>
        <taxon>Alphaproteobacteria</taxon>
        <taxon>Hyphomicrobiales</taxon>
        <taxon>Beijerinckiaceae</taxon>
        <taxon>Methylocapsa</taxon>
    </lineage>
</organism>
<reference evidence="1 2" key="1">
    <citation type="submission" date="2023-10" db="EMBL/GenBank/DDBJ databases">
        <title>Novel methanotroph of the genus Methylocapsa from a subarctic wetland.</title>
        <authorList>
            <person name="Belova S.E."/>
            <person name="Oshkin I.Y."/>
            <person name="Miroshnikov K."/>
            <person name="Dedysh S.N."/>
        </authorList>
    </citation>
    <scope>NUCLEOTIDE SEQUENCE [LARGE SCALE GENOMIC DNA]</scope>
    <source>
        <strain evidence="1 2">RX1</strain>
    </source>
</reference>
<sequence length="116" mass="12743">MIAMPDFKLPLSGDVSQSFGWWTGFLNSIGNQFSLISLNLGKSSDPKVEEDILSDVASYGKQLGRIEDALGVLIEHFKPDRALTPAEKKAIHDLKRLLEDIDDVKKRSAAQSTGDV</sequence>
<evidence type="ECO:0000313" key="2">
    <source>
        <dbReference type="Proteomes" id="UP001626536"/>
    </source>
</evidence>
<protein>
    <recommendedName>
        <fullName evidence="3">Poly(3-hydroxyalkanoate) polymerase subunit PhaE</fullName>
    </recommendedName>
</protein>
<accession>A0ABZ0HSB4</accession>
<gene>
    <name evidence="1" type="ORF">RZS28_18120</name>
</gene>
<dbReference type="Proteomes" id="UP001626536">
    <property type="component" value="Chromosome"/>
</dbReference>
<evidence type="ECO:0008006" key="3">
    <source>
        <dbReference type="Google" id="ProtNLM"/>
    </source>
</evidence>